<dbReference type="EMBL" id="MU003494">
    <property type="protein sequence ID" value="KAF2476787.1"/>
    <property type="molecule type" value="Genomic_DNA"/>
</dbReference>
<reference evidence="1" key="1">
    <citation type="journal article" date="2020" name="Stud. Mycol.">
        <title>101 Dothideomycetes genomes: a test case for predicting lifestyles and emergence of pathogens.</title>
        <authorList>
            <person name="Haridas S."/>
            <person name="Albert R."/>
            <person name="Binder M."/>
            <person name="Bloem J."/>
            <person name="Labutti K."/>
            <person name="Salamov A."/>
            <person name="Andreopoulos B."/>
            <person name="Baker S."/>
            <person name="Barry K."/>
            <person name="Bills G."/>
            <person name="Bluhm B."/>
            <person name="Cannon C."/>
            <person name="Castanera R."/>
            <person name="Culley D."/>
            <person name="Daum C."/>
            <person name="Ezra D."/>
            <person name="Gonzalez J."/>
            <person name="Henrissat B."/>
            <person name="Kuo A."/>
            <person name="Liang C."/>
            <person name="Lipzen A."/>
            <person name="Lutzoni F."/>
            <person name="Magnuson J."/>
            <person name="Mondo S."/>
            <person name="Nolan M."/>
            <person name="Ohm R."/>
            <person name="Pangilinan J."/>
            <person name="Park H.-J."/>
            <person name="Ramirez L."/>
            <person name="Alfaro M."/>
            <person name="Sun H."/>
            <person name="Tritt A."/>
            <person name="Yoshinaga Y."/>
            <person name="Zwiers L.-H."/>
            <person name="Turgeon B."/>
            <person name="Goodwin S."/>
            <person name="Spatafora J."/>
            <person name="Crous P."/>
            <person name="Grigoriev I."/>
        </authorList>
    </citation>
    <scope>NUCLEOTIDE SEQUENCE</scope>
    <source>
        <strain evidence="1">ATCC 200398</strain>
    </source>
</reference>
<evidence type="ECO:0000313" key="1">
    <source>
        <dbReference type="EMBL" id="KAF2476787.1"/>
    </source>
</evidence>
<keyword evidence="2" id="KW-1185">Reference proteome</keyword>
<protein>
    <submittedName>
        <fullName evidence="1">Uncharacterized protein</fullName>
    </submittedName>
</protein>
<dbReference type="Proteomes" id="UP000799755">
    <property type="component" value="Unassembled WGS sequence"/>
</dbReference>
<name>A0ACB6RE46_9PLEO</name>
<comment type="caution">
    <text evidence="1">The sequence shown here is derived from an EMBL/GenBank/DDBJ whole genome shotgun (WGS) entry which is preliminary data.</text>
</comment>
<sequence length="78" mass="8420">MVTSRSQSRKMQPPKPPTRARKSVQRTRIAQSLTDAPVTASRAKSTPKTRPALKARLAEKLSKAPASKPASKSAPKLT</sequence>
<organism evidence="1 2">
    <name type="scientific">Lindgomyces ingoldianus</name>
    <dbReference type="NCBI Taxonomy" id="673940"/>
    <lineage>
        <taxon>Eukaryota</taxon>
        <taxon>Fungi</taxon>
        <taxon>Dikarya</taxon>
        <taxon>Ascomycota</taxon>
        <taxon>Pezizomycotina</taxon>
        <taxon>Dothideomycetes</taxon>
        <taxon>Pleosporomycetidae</taxon>
        <taxon>Pleosporales</taxon>
        <taxon>Lindgomycetaceae</taxon>
        <taxon>Lindgomyces</taxon>
    </lineage>
</organism>
<gene>
    <name evidence="1" type="ORF">BDR25DRAFT_300627</name>
</gene>
<evidence type="ECO:0000313" key="2">
    <source>
        <dbReference type="Proteomes" id="UP000799755"/>
    </source>
</evidence>
<accession>A0ACB6RE46</accession>
<proteinExistence type="predicted"/>